<dbReference type="RefSeq" id="WP_193439289.1">
    <property type="nucleotide sequence ID" value="NZ_CP063145.1"/>
</dbReference>
<reference evidence="1 2" key="1">
    <citation type="submission" date="2020-10" db="EMBL/GenBank/DDBJ databases">
        <title>Complete genome of Cruoricapor ignavus strain M1214 isolated from the blood culture of a febrile patient.</title>
        <authorList>
            <person name="Guglielmino C.J.D."/>
        </authorList>
    </citation>
    <scope>NUCLEOTIDE SEQUENCE [LARGE SCALE GENOMIC DNA]</scope>
    <source>
        <strain evidence="1 2">M1214</strain>
    </source>
</reference>
<accession>A0A7M1SZX3</accession>
<dbReference type="Proteomes" id="UP000593605">
    <property type="component" value="Chromosome"/>
</dbReference>
<gene>
    <name evidence="1" type="ORF">IMZ16_06070</name>
</gene>
<evidence type="ECO:0000313" key="1">
    <source>
        <dbReference type="EMBL" id="QOR73109.1"/>
    </source>
</evidence>
<protein>
    <submittedName>
        <fullName evidence="1">Uncharacterized protein</fullName>
    </submittedName>
</protein>
<name>A0A7M1SZX3_9FLAO</name>
<dbReference type="AlphaFoldDB" id="A0A7M1SZX3"/>
<dbReference type="PROSITE" id="PS51257">
    <property type="entry name" value="PROKAR_LIPOPROTEIN"/>
    <property type="match status" value="1"/>
</dbReference>
<dbReference type="EMBL" id="CP063145">
    <property type="protein sequence ID" value="QOR73109.1"/>
    <property type="molecule type" value="Genomic_DNA"/>
</dbReference>
<organism evidence="1 2">
    <name type="scientific">Cruoricaptor ignavus</name>
    <dbReference type="NCBI Taxonomy" id="1118202"/>
    <lineage>
        <taxon>Bacteria</taxon>
        <taxon>Pseudomonadati</taxon>
        <taxon>Bacteroidota</taxon>
        <taxon>Flavobacteriia</taxon>
        <taxon>Flavobacteriales</taxon>
        <taxon>Weeksellaceae</taxon>
        <taxon>Cruoricaptor</taxon>
    </lineage>
</organism>
<sequence>MKFPASLFAIGIILISCSKIDNSREAGLRERDSLLTAREQALALKEADYQNLIKMRDSIQAQQDSLAVTPQLSPVFAGRWNGKVVCTESNCSDYVVGDTRVDAWELTIDGSDIALSNTNKSGSVQVYKGQYDGTNINLTNERTTDSGKLIEIRMQLNNLGQKRISGTRELQVDKNCTAKYTVELIKE</sequence>
<evidence type="ECO:0000313" key="2">
    <source>
        <dbReference type="Proteomes" id="UP000593605"/>
    </source>
</evidence>
<dbReference type="KEGG" id="civ:IMZ16_06070"/>
<proteinExistence type="predicted"/>